<feature type="domain" description="DUF4062" evidence="1">
    <location>
        <begin position="6"/>
        <end position="44"/>
    </location>
</feature>
<evidence type="ECO:0000313" key="2">
    <source>
        <dbReference type="EMBL" id="MDW9207396.1"/>
    </source>
</evidence>
<organism evidence="2 3">
    <name type="scientific">Bacillus thuringiensis serovar toumanoffi</name>
    <dbReference type="NCBI Taxonomy" id="180862"/>
    <lineage>
        <taxon>Bacteria</taxon>
        <taxon>Bacillati</taxon>
        <taxon>Bacillota</taxon>
        <taxon>Bacilli</taxon>
        <taxon>Bacillales</taxon>
        <taxon>Bacillaceae</taxon>
        <taxon>Bacillus</taxon>
        <taxon>Bacillus cereus group</taxon>
    </lineage>
</organism>
<evidence type="ECO:0000259" key="1">
    <source>
        <dbReference type="Pfam" id="PF13271"/>
    </source>
</evidence>
<dbReference type="EMBL" id="JAWQCK010000001">
    <property type="protein sequence ID" value="MDW9207396.1"/>
    <property type="molecule type" value="Genomic_DNA"/>
</dbReference>
<sequence>MQKKFKVFISLTFTDLEEDRQAAVQAVLNARHIPAGMEPFKAGDT</sequence>
<evidence type="ECO:0000313" key="3">
    <source>
        <dbReference type="Proteomes" id="UP001272716"/>
    </source>
</evidence>
<protein>
    <recommendedName>
        <fullName evidence="1">DUF4062 domain-containing protein</fullName>
    </recommendedName>
</protein>
<dbReference type="AlphaFoldDB" id="A0ABD5HR82"/>
<dbReference type="RefSeq" id="WP_003307407.1">
    <property type="nucleotide sequence ID" value="NZ_JAWQCK010000001.1"/>
</dbReference>
<dbReference type="Pfam" id="PF13271">
    <property type="entry name" value="DUF4062"/>
    <property type="match status" value="1"/>
</dbReference>
<dbReference type="Proteomes" id="UP001272716">
    <property type="component" value="Unassembled WGS sequence"/>
</dbReference>
<name>A0ABD5HR82_BACTU</name>
<proteinExistence type="predicted"/>
<reference evidence="2 3" key="1">
    <citation type="submission" date="2023-10" db="EMBL/GenBank/DDBJ databases">
        <title>Draft Genome Sequence of Bacillus thuringiensis serovar. toumanoffi 4059: Identification of a Novel Cry Protein Candidate.</title>
        <authorList>
            <person name="Murdoch R.W."/>
            <person name="Gemler B."/>
            <person name="Heater B.S."/>
        </authorList>
    </citation>
    <scope>NUCLEOTIDE SEQUENCE [LARGE SCALE GENOMIC DNA]</scope>
    <source>
        <strain evidence="2 3">4059</strain>
    </source>
</reference>
<accession>A0ABD5HR82</accession>
<comment type="caution">
    <text evidence="2">The sequence shown here is derived from an EMBL/GenBank/DDBJ whole genome shotgun (WGS) entry which is preliminary data.</text>
</comment>
<dbReference type="InterPro" id="IPR025139">
    <property type="entry name" value="DUF4062"/>
</dbReference>
<gene>
    <name evidence="2" type="ORF">BTTOUR_01005</name>
</gene>